<sequence length="178" mass="19600">MGSTRNNGVRFEIRRYRPADKQGVADTILPIQREEFGIPITAEDQPDLAAIEAFYQTGKGDFWVAVTGEDGSPTGEGKVIGTIALKDIGDHQAALRKMFVAAPYRGRNLGVAARLLETLLAAARQRGLRRIYLGTTAKFLAAHRFYEKHGFTEVTPDALPASFPRMAVDTKFYTIELG</sequence>
<dbReference type="RefSeq" id="WP_094851268.1">
    <property type="nucleotide sequence ID" value="NZ_NEVM01000001.1"/>
</dbReference>
<dbReference type="PROSITE" id="PS51186">
    <property type="entry name" value="GNAT"/>
    <property type="match status" value="1"/>
</dbReference>
<organism evidence="3 4">
    <name type="scientific">Bordetella genomosp. 10</name>
    <dbReference type="NCBI Taxonomy" id="1416804"/>
    <lineage>
        <taxon>Bacteria</taxon>
        <taxon>Pseudomonadati</taxon>
        <taxon>Pseudomonadota</taxon>
        <taxon>Betaproteobacteria</taxon>
        <taxon>Burkholderiales</taxon>
        <taxon>Alcaligenaceae</taxon>
        <taxon>Bordetella</taxon>
    </lineage>
</organism>
<accession>A0A261SJF6</accession>
<dbReference type="InterPro" id="IPR016181">
    <property type="entry name" value="Acyl_CoA_acyltransferase"/>
</dbReference>
<keyword evidence="1 3" id="KW-0808">Transferase</keyword>
<dbReference type="InterPro" id="IPR000182">
    <property type="entry name" value="GNAT_dom"/>
</dbReference>
<dbReference type="Pfam" id="PF00583">
    <property type="entry name" value="Acetyltransf_1"/>
    <property type="match status" value="1"/>
</dbReference>
<proteinExistence type="predicted"/>
<dbReference type="AlphaFoldDB" id="A0A261SJF6"/>
<dbReference type="CDD" id="cd04301">
    <property type="entry name" value="NAT_SF"/>
    <property type="match status" value="1"/>
</dbReference>
<dbReference type="Proteomes" id="UP000216020">
    <property type="component" value="Unassembled WGS sequence"/>
</dbReference>
<evidence type="ECO:0000313" key="3">
    <source>
        <dbReference type="EMBL" id="OZI37161.1"/>
    </source>
</evidence>
<dbReference type="PANTHER" id="PTHR13947:SF37">
    <property type="entry name" value="LD18367P"/>
    <property type="match status" value="1"/>
</dbReference>
<dbReference type="SUPFAM" id="SSF55729">
    <property type="entry name" value="Acyl-CoA N-acyltransferases (Nat)"/>
    <property type="match status" value="1"/>
</dbReference>
<feature type="domain" description="N-acetyltransferase" evidence="2">
    <location>
        <begin position="11"/>
        <end position="174"/>
    </location>
</feature>
<evidence type="ECO:0000256" key="1">
    <source>
        <dbReference type="ARBA" id="ARBA00022679"/>
    </source>
</evidence>
<dbReference type="Gene3D" id="3.40.630.30">
    <property type="match status" value="1"/>
</dbReference>
<dbReference type="GO" id="GO:0008080">
    <property type="term" value="F:N-acetyltransferase activity"/>
    <property type="evidence" value="ECO:0007669"/>
    <property type="project" value="InterPro"/>
</dbReference>
<protein>
    <submittedName>
        <fullName evidence="3">GNAT family N-acetyltransferase</fullName>
    </submittedName>
</protein>
<keyword evidence="4" id="KW-1185">Reference proteome</keyword>
<comment type="caution">
    <text evidence="3">The sequence shown here is derived from an EMBL/GenBank/DDBJ whole genome shotgun (WGS) entry which is preliminary data.</text>
</comment>
<gene>
    <name evidence="3" type="ORF">CAL29_01650</name>
</gene>
<dbReference type="EMBL" id="NEVM01000001">
    <property type="protein sequence ID" value="OZI37161.1"/>
    <property type="molecule type" value="Genomic_DNA"/>
</dbReference>
<evidence type="ECO:0000313" key="4">
    <source>
        <dbReference type="Proteomes" id="UP000216020"/>
    </source>
</evidence>
<dbReference type="PANTHER" id="PTHR13947">
    <property type="entry name" value="GNAT FAMILY N-ACETYLTRANSFERASE"/>
    <property type="match status" value="1"/>
</dbReference>
<reference evidence="4" key="1">
    <citation type="submission" date="2017-05" db="EMBL/GenBank/DDBJ databases">
        <title>Complete and WGS of Bordetella genogroups.</title>
        <authorList>
            <person name="Spilker T."/>
            <person name="Lipuma J."/>
        </authorList>
    </citation>
    <scope>NUCLEOTIDE SEQUENCE [LARGE SCALE GENOMIC DNA]</scope>
    <source>
        <strain evidence="4">AU16122</strain>
    </source>
</reference>
<name>A0A261SJF6_9BORD</name>
<dbReference type="OrthoDB" id="9789603at2"/>
<evidence type="ECO:0000259" key="2">
    <source>
        <dbReference type="PROSITE" id="PS51186"/>
    </source>
</evidence>
<dbReference type="InterPro" id="IPR050769">
    <property type="entry name" value="NAT_camello-type"/>
</dbReference>